<protein>
    <submittedName>
        <fullName evidence="3">Pilus biogenesis protein, TadE family</fullName>
    </submittedName>
</protein>
<evidence type="ECO:0000313" key="3">
    <source>
        <dbReference type="EMBL" id="AKU93312.1"/>
    </source>
</evidence>
<dbReference type="RefSeq" id="WP_050727357.1">
    <property type="nucleotide sequence ID" value="NZ_CP012332.1"/>
</dbReference>
<reference evidence="3 4" key="1">
    <citation type="submission" date="2015-08" db="EMBL/GenBank/DDBJ databases">
        <authorList>
            <person name="Babu N.S."/>
            <person name="Beckwith C.J."/>
            <person name="Beseler K.G."/>
            <person name="Brison A."/>
            <person name="Carone J.V."/>
            <person name="Caskin T.P."/>
            <person name="Diamond M."/>
            <person name="Durham M.E."/>
            <person name="Foxe J.M."/>
            <person name="Go M."/>
            <person name="Henderson B.A."/>
            <person name="Jones I.B."/>
            <person name="McGettigan J.A."/>
            <person name="Micheletti S.J."/>
            <person name="Nasrallah M.E."/>
            <person name="Ortiz D."/>
            <person name="Piller C.R."/>
            <person name="Privatt S.R."/>
            <person name="Schneider S.L."/>
            <person name="Sharp S."/>
            <person name="Smith T.C."/>
            <person name="Stanton J.D."/>
            <person name="Ullery H.E."/>
            <person name="Wilson R.J."/>
            <person name="Serrano M.G."/>
            <person name="Buck G."/>
            <person name="Lee V."/>
            <person name="Wang Y."/>
            <person name="Carvalho R."/>
            <person name="Voegtly L."/>
            <person name="Shi R."/>
            <person name="Duckworth R."/>
            <person name="Johnson A."/>
            <person name="Loviza R."/>
            <person name="Walstead R."/>
            <person name="Shah Z."/>
            <person name="Kiflezghi M."/>
            <person name="Wade K."/>
            <person name="Ball S.L."/>
            <person name="Bradley K.W."/>
            <person name="Asai D.J."/>
            <person name="Bowman C.A."/>
            <person name="Russell D.A."/>
            <person name="Pope W.H."/>
            <person name="Jacobs-Sera D."/>
            <person name="Hendrix R.W."/>
            <person name="Hatfull G.F."/>
        </authorList>
    </citation>
    <scope>NUCLEOTIDE SEQUENCE [LARGE SCALE GENOMIC DNA]</scope>
    <source>
        <strain evidence="3 4">DSM 27710</strain>
    </source>
</reference>
<keyword evidence="1" id="KW-1133">Transmembrane helix</keyword>
<name>A0A0K1PIH7_9BACT</name>
<evidence type="ECO:0000256" key="1">
    <source>
        <dbReference type="SAM" id="Phobius"/>
    </source>
</evidence>
<dbReference type="EMBL" id="CP012332">
    <property type="protein sequence ID" value="AKU93312.1"/>
    <property type="molecule type" value="Genomic_DNA"/>
</dbReference>
<feature type="transmembrane region" description="Helical" evidence="1">
    <location>
        <begin position="20"/>
        <end position="38"/>
    </location>
</feature>
<dbReference type="AlphaFoldDB" id="A0A0K1PIH7"/>
<organism evidence="3 4">
    <name type="scientific">Vulgatibacter incomptus</name>
    <dbReference type="NCBI Taxonomy" id="1391653"/>
    <lineage>
        <taxon>Bacteria</taxon>
        <taxon>Pseudomonadati</taxon>
        <taxon>Myxococcota</taxon>
        <taxon>Myxococcia</taxon>
        <taxon>Myxococcales</taxon>
        <taxon>Cystobacterineae</taxon>
        <taxon>Vulgatibacteraceae</taxon>
        <taxon>Vulgatibacter</taxon>
    </lineage>
</organism>
<dbReference type="Proteomes" id="UP000055590">
    <property type="component" value="Chromosome"/>
</dbReference>
<keyword evidence="1" id="KW-0812">Transmembrane</keyword>
<dbReference type="OrthoDB" id="5490152at2"/>
<keyword evidence="4" id="KW-1185">Reference proteome</keyword>
<dbReference type="InterPro" id="IPR012495">
    <property type="entry name" value="TadE-like_dom"/>
</dbReference>
<sequence length="276" mass="30483">MRVGIFQTNESGQAAVETAIVLPLFLALLLGVLQLALFHQARLLTEYAAFQAARAGAVWNGDPTKMQDAAIFALAPTACPTRVPLASRLCAPRASDSEWTRQAAGVAALQALSYADGFPGVQVHILSPYWNEHAPLFDVGPDRDELDFDLQSDEARDANVLTIQVQYWFELKIPFVDWVIWHAWVASLGGLSASAVYSSFRDQEIHRGSDYHTVRESSVRAMLAAGLSGSDRSRRAYFIPIVVHHSMRMQSNFFSRFIRGCSCAEGRGCSSECRAW</sequence>
<dbReference type="Pfam" id="PF07811">
    <property type="entry name" value="TadE"/>
    <property type="match status" value="1"/>
</dbReference>
<dbReference type="PATRIC" id="fig|1391653.3.peg.3860"/>
<accession>A0A0K1PIH7</accession>
<dbReference type="STRING" id="1391653.AKJ08_3699"/>
<proteinExistence type="predicted"/>
<evidence type="ECO:0000259" key="2">
    <source>
        <dbReference type="Pfam" id="PF07811"/>
    </source>
</evidence>
<dbReference type="KEGG" id="vin:AKJ08_3699"/>
<evidence type="ECO:0000313" key="4">
    <source>
        <dbReference type="Proteomes" id="UP000055590"/>
    </source>
</evidence>
<feature type="domain" description="TadE-like" evidence="2">
    <location>
        <begin position="12"/>
        <end position="54"/>
    </location>
</feature>
<gene>
    <name evidence="3" type="ORF">AKJ08_3699</name>
</gene>
<keyword evidence="1" id="KW-0472">Membrane</keyword>